<dbReference type="PANTHER" id="PTHR10039:SF14">
    <property type="entry name" value="NACHT DOMAIN-CONTAINING PROTEIN"/>
    <property type="match status" value="1"/>
</dbReference>
<evidence type="ECO:0000256" key="3">
    <source>
        <dbReference type="SAM" id="Coils"/>
    </source>
</evidence>
<dbReference type="AlphaFoldDB" id="A0A8H2E167"/>
<feature type="coiled-coil region" evidence="3">
    <location>
        <begin position="146"/>
        <end position="177"/>
    </location>
</feature>
<comment type="caution">
    <text evidence="5">The sequence shown here is derived from an EMBL/GenBank/DDBJ whole genome shotgun (WGS) entry which is preliminary data.</text>
</comment>
<dbReference type="PROSITE" id="PS50088">
    <property type="entry name" value="ANK_REPEAT"/>
    <property type="match status" value="1"/>
</dbReference>
<proteinExistence type="predicted"/>
<keyword evidence="3" id="KW-0175">Coiled coil</keyword>
<keyword evidence="1" id="KW-0677">Repeat</keyword>
<sequence length="880" mass="99270">MGTTSIPTDTPFATCYGEAIKKFQESIKKSHPEPQKNDLRNLFFETQASSSKEFQNLLEICSNMVSRRSSGEKGSEKAERLMEVLVEIKKGGDTTVSAAPENRINIWEVDVPELLYAIFEFLWHPLAHRDRNFFQRIGSTVKETFTNNLKQKVERLMDAYNKLVQSAQAQFEDLVLEKGQEAEKSLAETKRIMEESVTLLSKVFGDLHYEWKRGRLKEQIEKIAEPNSYKLHFKGLSDRANITLNERENGQITEWLFDDNIYQSWVGSPANLDIENRTLLCLKGRRDHGKSMAMLCLRKSLELEDNENIIDECISILNPELRESSGVGSSGMPKYDSTDIKSICESIRIIASRLHRVYILVDALDECNDRQEGGLVQLLKSIAYSGNAAVNESVRIVFSVRNTVDITAELKPSSDSRSLPRESCISTNSNQRVSKDLEPWIGIIEITAERNSPDLNAFLQHDVKALLTRRIDPNTHPELYNSELIRISSIILKRANGDFALARMFIAHLQQPSKLPLNEKLNRLPDSIGQIYMKALESLTADQQELIITVLKWVFWGVSGITTDVDSVTSPHSADTTNVSYDVVQGNPEDDPEIKNIIYHLETVGQDFFRIKKDTNLIDADISIREWIQDEHATAAPGVKEKRGFSRYMDDEKNVVFKFTLALSWLCQHPIHIAATFGLQIVIGLLLGDNNKESKPGHQEGLKIVRTLTQSGAVGAGIEIFETYQKDVQNIPEVDLPMGNGSIPLYLAAPYPGALQSLIKYGANVNAPSRRGHDYNGPVLLCVLSQMANHEKYMDISTWIRSAKILVSEGARVDATDESGATALHYAAKIQDLDFFKFILISAHQNIHAVDKDLKTPLHYLFSRRPPDDKIQMSSRFVIF</sequence>
<accession>A0A8H2E167</accession>
<dbReference type="InterPro" id="IPR036770">
    <property type="entry name" value="Ankyrin_rpt-contain_sf"/>
</dbReference>
<dbReference type="Pfam" id="PF13637">
    <property type="entry name" value="Ank_4"/>
    <property type="match status" value="1"/>
</dbReference>
<dbReference type="PANTHER" id="PTHR10039">
    <property type="entry name" value="AMELOGENIN"/>
    <property type="match status" value="1"/>
</dbReference>
<protein>
    <recommendedName>
        <fullName evidence="4">Nephrocystin 3-like N-terminal domain-containing protein</fullName>
    </recommendedName>
</protein>
<evidence type="ECO:0000313" key="5">
    <source>
        <dbReference type="EMBL" id="TGJ67584.1"/>
    </source>
</evidence>
<gene>
    <name evidence="5" type="ORF">EYR41_006703</name>
</gene>
<dbReference type="Pfam" id="PF24883">
    <property type="entry name" value="NPHP3_N"/>
    <property type="match status" value="1"/>
</dbReference>
<name>A0A8H2E167_ORBOL</name>
<keyword evidence="2" id="KW-0040">ANK repeat</keyword>
<evidence type="ECO:0000256" key="1">
    <source>
        <dbReference type="ARBA" id="ARBA00022737"/>
    </source>
</evidence>
<evidence type="ECO:0000256" key="2">
    <source>
        <dbReference type="PROSITE-ProRule" id="PRU00023"/>
    </source>
</evidence>
<dbReference type="Gene3D" id="1.25.40.20">
    <property type="entry name" value="Ankyrin repeat-containing domain"/>
    <property type="match status" value="1"/>
</dbReference>
<dbReference type="SMART" id="SM00248">
    <property type="entry name" value="ANK"/>
    <property type="match status" value="2"/>
</dbReference>
<evidence type="ECO:0000259" key="4">
    <source>
        <dbReference type="Pfam" id="PF24883"/>
    </source>
</evidence>
<dbReference type="InterPro" id="IPR056884">
    <property type="entry name" value="NPHP3-like_N"/>
</dbReference>
<organism evidence="5 6">
    <name type="scientific">Orbilia oligospora</name>
    <name type="common">Nematode-trapping fungus</name>
    <name type="synonym">Arthrobotrys oligospora</name>
    <dbReference type="NCBI Taxonomy" id="2813651"/>
    <lineage>
        <taxon>Eukaryota</taxon>
        <taxon>Fungi</taxon>
        <taxon>Dikarya</taxon>
        <taxon>Ascomycota</taxon>
        <taxon>Pezizomycotina</taxon>
        <taxon>Orbiliomycetes</taxon>
        <taxon>Orbiliales</taxon>
        <taxon>Orbiliaceae</taxon>
        <taxon>Orbilia</taxon>
    </lineage>
</organism>
<dbReference type="InterPro" id="IPR002110">
    <property type="entry name" value="Ankyrin_rpt"/>
</dbReference>
<dbReference type="EMBL" id="SOZJ01000004">
    <property type="protein sequence ID" value="TGJ67584.1"/>
    <property type="molecule type" value="Genomic_DNA"/>
</dbReference>
<feature type="repeat" description="ANK" evidence="2">
    <location>
        <begin position="819"/>
        <end position="852"/>
    </location>
</feature>
<dbReference type="Proteomes" id="UP000297595">
    <property type="component" value="Unassembled WGS sequence"/>
</dbReference>
<evidence type="ECO:0000313" key="6">
    <source>
        <dbReference type="Proteomes" id="UP000297595"/>
    </source>
</evidence>
<reference evidence="5 6" key="1">
    <citation type="submission" date="2019-03" db="EMBL/GenBank/DDBJ databases">
        <title>Nematode-trapping fungi genome.</title>
        <authorList>
            <person name="Vidal-Diez De Ulzurrun G."/>
        </authorList>
    </citation>
    <scope>NUCLEOTIDE SEQUENCE [LARGE SCALE GENOMIC DNA]</scope>
    <source>
        <strain evidence="5 6">TWF154</strain>
    </source>
</reference>
<dbReference type="SUPFAM" id="SSF48403">
    <property type="entry name" value="Ankyrin repeat"/>
    <property type="match status" value="1"/>
</dbReference>
<feature type="domain" description="Nephrocystin 3-like N-terminal" evidence="4">
    <location>
        <begin position="337"/>
        <end position="387"/>
    </location>
</feature>